<protein>
    <submittedName>
        <fullName evidence="1">Uncharacterized protein</fullName>
    </submittedName>
</protein>
<name>A0A8J4DBG1_9CHLO</name>
<accession>A0A8J4DBG1</accession>
<gene>
    <name evidence="1" type="ORF">Vretifemale_4733</name>
</gene>
<sequence length="365" mass="42042">MSQDISPRSRGMIRCRSLSMLFSLLILTCFGRALGQPPDCLEPHRTLLSEYKAFHNANKYNPDAQYLVQTCWGEACQGTGDRIRGTLFLLRIAIAHKKILLVDWTRPAALTNFLLPNDIDWTFSGFDPNMFHTKETLSSADFEAAIYRGQPDAVEKFHATKMYVLMTNQHFYINTMAGVTPVDYDRKVDIGSCYFHFLFKLNASIIERGEQHLRQLYGPSPVDYLAWHWRHYDADFDNEEPILVSHLRATLDCAQNLGDLVGINIVQRPVLLITDFNIFRQFVLAGELRKVVTLNITARHIDRDQSEHSLEVFNGIFVDLYLMSRARCLLTSRSGFSKLALWMAGGQLLRCHRDMVRCEEEIVWR</sequence>
<proteinExistence type="predicted"/>
<organism evidence="1 2">
    <name type="scientific">Volvox reticuliferus</name>
    <dbReference type="NCBI Taxonomy" id="1737510"/>
    <lineage>
        <taxon>Eukaryota</taxon>
        <taxon>Viridiplantae</taxon>
        <taxon>Chlorophyta</taxon>
        <taxon>core chlorophytes</taxon>
        <taxon>Chlorophyceae</taxon>
        <taxon>CS clade</taxon>
        <taxon>Chlamydomonadales</taxon>
        <taxon>Volvocaceae</taxon>
        <taxon>Volvox</taxon>
    </lineage>
</organism>
<evidence type="ECO:0000313" key="2">
    <source>
        <dbReference type="Proteomes" id="UP000747110"/>
    </source>
</evidence>
<dbReference type="EMBL" id="BNCP01000006">
    <property type="protein sequence ID" value="GIL74906.1"/>
    <property type="molecule type" value="Genomic_DNA"/>
</dbReference>
<dbReference type="AlphaFoldDB" id="A0A8J4DBG1"/>
<reference evidence="1" key="1">
    <citation type="journal article" date="2021" name="Proc. Natl. Acad. Sci. U.S.A.">
        <title>Three genomes in the algal genus Volvox reveal the fate of a haploid sex-determining region after a transition to homothallism.</title>
        <authorList>
            <person name="Yamamoto K."/>
            <person name="Hamaji T."/>
            <person name="Kawai-Toyooka H."/>
            <person name="Matsuzaki R."/>
            <person name="Takahashi F."/>
            <person name="Nishimura Y."/>
            <person name="Kawachi M."/>
            <person name="Noguchi H."/>
            <person name="Minakuchi Y."/>
            <person name="Umen J.G."/>
            <person name="Toyoda A."/>
            <person name="Nozaki H."/>
        </authorList>
    </citation>
    <scope>NUCLEOTIDE SEQUENCE</scope>
    <source>
        <strain evidence="1">NIES-3786</strain>
    </source>
</reference>
<keyword evidence="2" id="KW-1185">Reference proteome</keyword>
<dbReference type="OrthoDB" id="524569at2759"/>
<evidence type="ECO:0000313" key="1">
    <source>
        <dbReference type="EMBL" id="GIL74906.1"/>
    </source>
</evidence>
<dbReference type="Proteomes" id="UP000747110">
    <property type="component" value="Unassembled WGS sequence"/>
</dbReference>
<comment type="caution">
    <text evidence="1">The sequence shown here is derived from an EMBL/GenBank/DDBJ whole genome shotgun (WGS) entry which is preliminary data.</text>
</comment>